<feature type="non-terminal residue" evidence="1">
    <location>
        <position position="50"/>
    </location>
</feature>
<comment type="caution">
    <text evidence="1">The sequence shown here is derived from an EMBL/GenBank/DDBJ whole genome shotgun (WGS) entry which is preliminary data.</text>
</comment>
<organism evidence="1 2">
    <name type="scientific">Biomphalaria pfeifferi</name>
    <name type="common">Bloodfluke planorb</name>
    <name type="synonym">Freshwater snail</name>
    <dbReference type="NCBI Taxonomy" id="112525"/>
    <lineage>
        <taxon>Eukaryota</taxon>
        <taxon>Metazoa</taxon>
        <taxon>Spiralia</taxon>
        <taxon>Lophotrochozoa</taxon>
        <taxon>Mollusca</taxon>
        <taxon>Gastropoda</taxon>
        <taxon>Heterobranchia</taxon>
        <taxon>Euthyneura</taxon>
        <taxon>Panpulmonata</taxon>
        <taxon>Hygrophila</taxon>
        <taxon>Lymnaeoidea</taxon>
        <taxon>Planorbidae</taxon>
        <taxon>Biomphalaria</taxon>
    </lineage>
</organism>
<keyword evidence="2" id="KW-1185">Reference proteome</keyword>
<gene>
    <name evidence="1" type="ORF">Bpfe_016055</name>
</gene>
<evidence type="ECO:0000313" key="2">
    <source>
        <dbReference type="Proteomes" id="UP001233172"/>
    </source>
</evidence>
<evidence type="ECO:0000313" key="1">
    <source>
        <dbReference type="EMBL" id="KAK0054479.1"/>
    </source>
</evidence>
<proteinExistence type="predicted"/>
<dbReference type="AlphaFoldDB" id="A0AAD8BH52"/>
<dbReference type="Proteomes" id="UP001233172">
    <property type="component" value="Unassembled WGS sequence"/>
</dbReference>
<dbReference type="EMBL" id="JASAOG010000077">
    <property type="protein sequence ID" value="KAK0054479.1"/>
    <property type="molecule type" value="Genomic_DNA"/>
</dbReference>
<accession>A0AAD8BH52</accession>
<protein>
    <submittedName>
        <fullName evidence="1">Uncharacterized protein</fullName>
    </submittedName>
</protein>
<sequence>MGALKIDNNKGSGTSSFAPTAANYGSVPASLSSALAPARPNGKDCTFNNA</sequence>
<reference evidence="1" key="1">
    <citation type="journal article" date="2023" name="PLoS Negl. Trop. Dis.">
        <title>A genome sequence for Biomphalaria pfeifferi, the major vector snail for the human-infecting parasite Schistosoma mansoni.</title>
        <authorList>
            <person name="Bu L."/>
            <person name="Lu L."/>
            <person name="Laidemitt M.R."/>
            <person name="Zhang S.M."/>
            <person name="Mutuku M."/>
            <person name="Mkoji G."/>
            <person name="Steinauer M."/>
            <person name="Loker E.S."/>
        </authorList>
    </citation>
    <scope>NUCLEOTIDE SEQUENCE</scope>
    <source>
        <strain evidence="1">KasaAsao</strain>
    </source>
</reference>
<reference evidence="1" key="2">
    <citation type="submission" date="2023-04" db="EMBL/GenBank/DDBJ databases">
        <authorList>
            <person name="Bu L."/>
            <person name="Lu L."/>
            <person name="Laidemitt M.R."/>
            <person name="Zhang S.M."/>
            <person name="Mutuku M."/>
            <person name="Mkoji G."/>
            <person name="Steinauer M."/>
            <person name="Loker E.S."/>
        </authorList>
    </citation>
    <scope>NUCLEOTIDE SEQUENCE</scope>
    <source>
        <strain evidence="1">KasaAsao</strain>
        <tissue evidence="1">Whole Snail</tissue>
    </source>
</reference>
<name>A0AAD8BH52_BIOPF</name>